<feature type="compositionally biased region" description="Basic and acidic residues" evidence="10">
    <location>
        <begin position="833"/>
        <end position="848"/>
    </location>
</feature>
<evidence type="ECO:0000313" key="12">
    <source>
        <dbReference type="EMBL" id="GKT36828.1"/>
    </source>
</evidence>
<dbReference type="InterPro" id="IPR011009">
    <property type="entry name" value="Kinase-like_dom_sf"/>
</dbReference>
<dbReference type="PROSITE" id="PS50011">
    <property type="entry name" value="PROTEIN_KINASE_DOM"/>
    <property type="match status" value="1"/>
</dbReference>
<keyword evidence="6" id="KW-0418">Kinase</keyword>
<protein>
    <recommendedName>
        <fullName evidence="1">non-specific serine/threonine protein kinase</fullName>
        <ecNumber evidence="1">2.7.11.1</ecNumber>
    </recommendedName>
</protein>
<feature type="compositionally biased region" description="Basic residues" evidence="10">
    <location>
        <begin position="1035"/>
        <end position="1044"/>
    </location>
</feature>
<evidence type="ECO:0000256" key="9">
    <source>
        <dbReference type="ARBA" id="ARBA00048679"/>
    </source>
</evidence>
<feature type="compositionally biased region" description="Polar residues" evidence="10">
    <location>
        <begin position="856"/>
        <end position="868"/>
    </location>
</feature>
<feature type="region of interest" description="Disordered" evidence="10">
    <location>
        <begin position="684"/>
        <end position="747"/>
    </location>
</feature>
<keyword evidence="13" id="KW-1185">Reference proteome</keyword>
<dbReference type="PANTHER" id="PTHR24356">
    <property type="entry name" value="SERINE/THREONINE-PROTEIN KINASE"/>
    <property type="match status" value="1"/>
</dbReference>
<name>A0ABQ5KWJ2_9EUKA</name>
<dbReference type="SUPFAM" id="SSF56112">
    <property type="entry name" value="Protein kinase-like (PK-like)"/>
    <property type="match status" value="1"/>
</dbReference>
<proteinExistence type="predicted"/>
<evidence type="ECO:0000256" key="7">
    <source>
        <dbReference type="ARBA" id="ARBA00022840"/>
    </source>
</evidence>
<dbReference type="InterPro" id="IPR000719">
    <property type="entry name" value="Prot_kinase_dom"/>
</dbReference>
<feature type="compositionally biased region" description="Polar residues" evidence="10">
    <location>
        <begin position="1113"/>
        <end position="1127"/>
    </location>
</feature>
<feature type="region of interest" description="Disordered" evidence="10">
    <location>
        <begin position="308"/>
        <end position="333"/>
    </location>
</feature>
<feature type="compositionally biased region" description="Polar residues" evidence="10">
    <location>
        <begin position="527"/>
        <end position="537"/>
    </location>
</feature>
<dbReference type="EC" id="2.7.11.1" evidence="1"/>
<feature type="compositionally biased region" description="Basic and acidic residues" evidence="10">
    <location>
        <begin position="812"/>
        <end position="824"/>
    </location>
</feature>
<dbReference type="InterPro" id="IPR050236">
    <property type="entry name" value="Ser_Thr_kinase_AGC"/>
</dbReference>
<evidence type="ECO:0000256" key="8">
    <source>
        <dbReference type="ARBA" id="ARBA00047899"/>
    </source>
</evidence>
<dbReference type="PROSITE" id="PS00108">
    <property type="entry name" value="PROTEIN_KINASE_ST"/>
    <property type="match status" value="1"/>
</dbReference>
<evidence type="ECO:0000256" key="10">
    <source>
        <dbReference type="SAM" id="MobiDB-lite"/>
    </source>
</evidence>
<keyword evidence="3" id="KW-0597">Phosphoprotein</keyword>
<dbReference type="Proteomes" id="UP001057375">
    <property type="component" value="Unassembled WGS sequence"/>
</dbReference>
<comment type="catalytic activity">
    <reaction evidence="9">
        <text>L-seryl-[protein] + ATP = O-phospho-L-seryl-[protein] + ADP + H(+)</text>
        <dbReference type="Rhea" id="RHEA:17989"/>
        <dbReference type="Rhea" id="RHEA-COMP:9863"/>
        <dbReference type="Rhea" id="RHEA-COMP:11604"/>
        <dbReference type="ChEBI" id="CHEBI:15378"/>
        <dbReference type="ChEBI" id="CHEBI:29999"/>
        <dbReference type="ChEBI" id="CHEBI:30616"/>
        <dbReference type="ChEBI" id="CHEBI:83421"/>
        <dbReference type="ChEBI" id="CHEBI:456216"/>
        <dbReference type="EC" id="2.7.11.1"/>
    </reaction>
</comment>
<evidence type="ECO:0000256" key="1">
    <source>
        <dbReference type="ARBA" id="ARBA00012513"/>
    </source>
</evidence>
<feature type="region of interest" description="Disordered" evidence="10">
    <location>
        <begin position="123"/>
        <end position="186"/>
    </location>
</feature>
<feature type="compositionally biased region" description="Polar residues" evidence="10">
    <location>
        <begin position="942"/>
        <end position="952"/>
    </location>
</feature>
<feature type="compositionally biased region" description="Low complexity" evidence="10">
    <location>
        <begin position="716"/>
        <end position="725"/>
    </location>
</feature>
<feature type="compositionally biased region" description="Polar residues" evidence="10">
    <location>
        <begin position="1054"/>
        <end position="1065"/>
    </location>
</feature>
<feature type="region of interest" description="Disordered" evidence="10">
    <location>
        <begin position="485"/>
        <end position="550"/>
    </location>
</feature>
<feature type="non-terminal residue" evidence="12">
    <location>
        <position position="1127"/>
    </location>
</feature>
<feature type="compositionally biased region" description="Basic residues" evidence="10">
    <location>
        <begin position="488"/>
        <end position="507"/>
    </location>
</feature>
<evidence type="ECO:0000256" key="5">
    <source>
        <dbReference type="ARBA" id="ARBA00022741"/>
    </source>
</evidence>
<dbReference type="Gene3D" id="1.10.510.10">
    <property type="entry name" value="Transferase(Phosphotransferase) domain 1"/>
    <property type="match status" value="2"/>
</dbReference>
<feature type="compositionally biased region" description="Low complexity" evidence="10">
    <location>
        <begin position="977"/>
        <end position="1026"/>
    </location>
</feature>
<dbReference type="SMART" id="SM00220">
    <property type="entry name" value="S_TKc"/>
    <property type="match status" value="1"/>
</dbReference>
<evidence type="ECO:0000259" key="11">
    <source>
        <dbReference type="PROSITE" id="PS50011"/>
    </source>
</evidence>
<keyword evidence="4" id="KW-0808">Transferase</keyword>
<feature type="compositionally biased region" description="Polar residues" evidence="10">
    <location>
        <begin position="786"/>
        <end position="795"/>
    </location>
</feature>
<gene>
    <name evidence="12" type="ORF">ADUPG1_009725</name>
</gene>
<dbReference type="PANTHER" id="PTHR24356:SF417">
    <property type="entry name" value="CELL CYCLE PROTEIN KINASE DBF2-RELATED"/>
    <property type="match status" value="1"/>
</dbReference>
<feature type="region of interest" description="Disordered" evidence="10">
    <location>
        <begin position="564"/>
        <end position="616"/>
    </location>
</feature>
<reference evidence="12" key="1">
    <citation type="submission" date="2022-03" db="EMBL/GenBank/DDBJ databases">
        <title>Draft genome sequence of Aduncisulcus paluster, a free-living microaerophilic Fornicata.</title>
        <authorList>
            <person name="Yuyama I."/>
            <person name="Kume K."/>
            <person name="Tamura T."/>
            <person name="Inagaki Y."/>
            <person name="Hashimoto T."/>
        </authorList>
    </citation>
    <scope>NUCLEOTIDE SEQUENCE</scope>
    <source>
        <strain evidence="12">NY0171</strain>
    </source>
</reference>
<evidence type="ECO:0000256" key="6">
    <source>
        <dbReference type="ARBA" id="ARBA00022777"/>
    </source>
</evidence>
<evidence type="ECO:0000256" key="2">
    <source>
        <dbReference type="ARBA" id="ARBA00022527"/>
    </source>
</evidence>
<dbReference type="EMBL" id="BQXS01011312">
    <property type="protein sequence ID" value="GKT36828.1"/>
    <property type="molecule type" value="Genomic_DNA"/>
</dbReference>
<dbReference type="Pfam" id="PF00069">
    <property type="entry name" value="Pkinase"/>
    <property type="match status" value="2"/>
</dbReference>
<keyword evidence="7" id="KW-0067">ATP-binding</keyword>
<comment type="caution">
    <text evidence="12">The sequence shown here is derived from an EMBL/GenBank/DDBJ whole genome shotgun (WGS) entry which is preliminary data.</text>
</comment>
<feature type="compositionally biased region" description="Basic and acidic residues" evidence="10">
    <location>
        <begin position="508"/>
        <end position="520"/>
    </location>
</feature>
<feature type="compositionally biased region" description="Polar residues" evidence="10">
    <location>
        <begin position="684"/>
        <end position="694"/>
    </location>
</feature>
<sequence>MKKAKFKGDKAMRVRTERAVMLFGADHPFIIKLHFAFQDGDNLCLVMDFCPGGDLCQLLSLVGAFDEESAAFYMAEILASIQSIHKEGFVHRDLKPSNFLINEKGHLILTDFGLAKKVMMTKQRPISKKKEKESASHTSADTSQDQQNHQEDPPQYSAPSSTRVSPYSGSPPSSPDHSASSSPPNPLSFSVVGTPNYIAPEVLMGEGYGRASDYWSAGCMLFELICGYAPFIGDSPQSVFNSIRARGYNPPPRPPDLVSDLAWDLICNLLTEPSNRLGVGKEKDQRGFDSLMRHPFFDCLHEKVKTALKSSKKEEEQKEEEKEEEKEGSVDLSKKQQTLGFQLLHHISPPFIPQLSSSTDLTYFADAMKGKGSVSLEIDDIPLFQVDWEESDDVSGEQRMTSHIVDGEISTSARNEEYEDRGERSPGSDSSTQDTDWTEEEEESDGDSQPFHLDELEQSPRTPQDSRDLSSLLAEHPAFTSALLYTHKANRRGREKKRRRKARKRLKPAKEHSSEAEGMTRYKSKTFPRSNATLNPQPTDPGLDNTPLAEPKRIKRAVLVEDIPHGGLSEADDGSTEESQHAVSESASSSPVPQQIPLHPTTSQPNLLEEMSESDDEVQIVATIPHQAPSSHSEYSDVIMDDHDDASFDSAEYEYSFGIDPSISEVTNGDYLSAVPHHLFLNRSSTPSSPNMSRVSLGAGDSVSLHQSQSGGQFMPSLLSSLSHSHTPHHTSGSYSRRVSLDHTNEGIDPGVSGSVYIHGLASARNTSSKDLISASSRTDSKQDISSDGTSSVPSASGGIDGQVIEENSDENSEKWNKNVRDPFLEDIADMSDPQRRDSSSRDSEHRTSVPALSSLPFQSYFSFSPLTSPREDDETTHKNKTGGSQQADQKPRRRSSLNAYNGKGGLKPGPISPRSRFEMEIATASSSSRSSTPQNIVDDIYSSNPILSTQSEAEKGSRPHIPRLDVPNRQSSTHISNVSSFRSSQHSRSRSSSSIHTTSLSSRLPPHMLPSSPKAPLLSSSLYSSFGKKEHRDKSSRRRRNKPRSSNLRLKHSGSNPILNSSGSIHELEDPFDSTDLPLPSSPKQSSCRSARETSRIIDTSNLTAPLHDESVNSSDILPSLEASGS</sequence>
<feature type="compositionally biased region" description="Polar residues" evidence="10">
    <location>
        <begin position="768"/>
        <end position="778"/>
    </location>
</feature>
<feature type="region of interest" description="Disordered" evidence="10">
    <location>
        <begin position="768"/>
        <end position="1127"/>
    </location>
</feature>
<dbReference type="InterPro" id="IPR008271">
    <property type="entry name" value="Ser/Thr_kinase_AS"/>
</dbReference>
<feature type="region of interest" description="Disordered" evidence="10">
    <location>
        <begin position="390"/>
        <end position="469"/>
    </location>
</feature>
<keyword evidence="5" id="KW-0547">Nucleotide-binding</keyword>
<feature type="domain" description="Protein kinase" evidence="11">
    <location>
        <begin position="1"/>
        <end position="297"/>
    </location>
</feature>
<evidence type="ECO:0000313" key="13">
    <source>
        <dbReference type="Proteomes" id="UP001057375"/>
    </source>
</evidence>
<evidence type="ECO:0000256" key="4">
    <source>
        <dbReference type="ARBA" id="ARBA00022679"/>
    </source>
</evidence>
<evidence type="ECO:0000256" key="3">
    <source>
        <dbReference type="ARBA" id="ARBA00022553"/>
    </source>
</evidence>
<keyword evidence="2" id="KW-0723">Serine/threonine-protein kinase</keyword>
<dbReference type="Gene3D" id="3.30.200.20">
    <property type="entry name" value="Phosphorylase Kinase, domain 1"/>
    <property type="match status" value="1"/>
</dbReference>
<organism evidence="12 13">
    <name type="scientific">Aduncisulcus paluster</name>
    <dbReference type="NCBI Taxonomy" id="2918883"/>
    <lineage>
        <taxon>Eukaryota</taxon>
        <taxon>Metamonada</taxon>
        <taxon>Carpediemonas-like organisms</taxon>
        <taxon>Aduncisulcus</taxon>
    </lineage>
</organism>
<feature type="compositionally biased region" description="Low complexity" evidence="10">
    <location>
        <begin position="165"/>
        <end position="182"/>
    </location>
</feature>
<feature type="compositionally biased region" description="Polar residues" evidence="10">
    <location>
        <begin position="136"/>
        <end position="147"/>
    </location>
</feature>
<comment type="catalytic activity">
    <reaction evidence="8">
        <text>L-threonyl-[protein] + ATP = O-phospho-L-threonyl-[protein] + ADP + H(+)</text>
        <dbReference type="Rhea" id="RHEA:46608"/>
        <dbReference type="Rhea" id="RHEA-COMP:11060"/>
        <dbReference type="Rhea" id="RHEA-COMP:11605"/>
        <dbReference type="ChEBI" id="CHEBI:15378"/>
        <dbReference type="ChEBI" id="CHEBI:30013"/>
        <dbReference type="ChEBI" id="CHEBI:30616"/>
        <dbReference type="ChEBI" id="CHEBI:61977"/>
        <dbReference type="ChEBI" id="CHEBI:456216"/>
        <dbReference type="EC" id="2.7.11.1"/>
    </reaction>
</comment>
<feature type="compositionally biased region" description="Low complexity" evidence="10">
    <location>
        <begin position="581"/>
        <end position="595"/>
    </location>
</feature>
<accession>A0ABQ5KWJ2</accession>
<feature type="compositionally biased region" description="Acidic residues" evidence="10">
    <location>
        <begin position="436"/>
        <end position="446"/>
    </location>
</feature>